<dbReference type="SUPFAM" id="SSF53098">
    <property type="entry name" value="Ribonuclease H-like"/>
    <property type="match status" value="1"/>
</dbReference>
<feature type="domain" description="CCHC-type" evidence="6">
    <location>
        <begin position="181"/>
        <end position="196"/>
    </location>
</feature>
<dbReference type="PROSITE" id="PS50158">
    <property type="entry name" value="ZF_CCHC"/>
    <property type="match status" value="1"/>
</dbReference>
<dbReference type="InterPro" id="IPR036397">
    <property type="entry name" value="RNaseH_sf"/>
</dbReference>
<keyword evidence="4" id="KW-0175">Coiled coil</keyword>
<accession>A0A6L2LMF0</accession>
<gene>
    <name evidence="7" type="ORF">Tci_034826</name>
</gene>
<evidence type="ECO:0000256" key="5">
    <source>
        <dbReference type="SAM" id="MobiDB-lite"/>
    </source>
</evidence>
<evidence type="ECO:0000313" key="7">
    <source>
        <dbReference type="EMBL" id="GEU62848.1"/>
    </source>
</evidence>
<dbReference type="SUPFAM" id="SSF56672">
    <property type="entry name" value="DNA/RNA polymerases"/>
    <property type="match status" value="1"/>
</dbReference>
<reference evidence="7" key="1">
    <citation type="journal article" date="2019" name="Sci. Rep.">
        <title>Draft genome of Tanacetum cinerariifolium, the natural source of mosquito coil.</title>
        <authorList>
            <person name="Yamashiro T."/>
            <person name="Shiraishi A."/>
            <person name="Satake H."/>
            <person name="Nakayama K."/>
        </authorList>
    </citation>
    <scope>NUCLEOTIDE SEQUENCE</scope>
</reference>
<dbReference type="InterPro" id="IPR036875">
    <property type="entry name" value="Znf_CCHC_sf"/>
</dbReference>
<dbReference type="GO" id="GO:0003676">
    <property type="term" value="F:nucleic acid binding"/>
    <property type="evidence" value="ECO:0007669"/>
    <property type="project" value="InterPro"/>
</dbReference>
<keyword evidence="3" id="KW-0863">Zinc-finger</keyword>
<dbReference type="GO" id="GO:0016787">
    <property type="term" value="F:hydrolase activity"/>
    <property type="evidence" value="ECO:0007669"/>
    <property type="project" value="UniProtKB-KW"/>
</dbReference>
<dbReference type="EMBL" id="BKCJ010004743">
    <property type="protein sequence ID" value="GEU62848.1"/>
    <property type="molecule type" value="Genomic_DNA"/>
</dbReference>
<feature type="region of interest" description="Disordered" evidence="5">
    <location>
        <begin position="196"/>
        <end position="218"/>
    </location>
</feature>
<dbReference type="GO" id="GO:0008270">
    <property type="term" value="F:zinc ion binding"/>
    <property type="evidence" value="ECO:0007669"/>
    <property type="project" value="UniProtKB-KW"/>
</dbReference>
<dbReference type="Gene3D" id="4.10.60.10">
    <property type="entry name" value="Zinc finger, CCHC-type"/>
    <property type="match status" value="1"/>
</dbReference>
<dbReference type="PANTHER" id="PTHR42648:SF19">
    <property type="entry name" value="RNA-DIRECTED DNA POLYMERASE"/>
    <property type="match status" value="1"/>
</dbReference>
<proteinExistence type="predicted"/>
<feature type="compositionally biased region" description="Basic and acidic residues" evidence="5">
    <location>
        <begin position="196"/>
        <end position="210"/>
    </location>
</feature>
<feature type="region of interest" description="Disordered" evidence="5">
    <location>
        <begin position="382"/>
        <end position="404"/>
    </location>
</feature>
<sequence>MDSQSTPVVFAAKLPILNPNEFDLWKMRIEQYFLMIDYSLWEVIINGDSVISRVVVDGVAQLVTVLTAEQKLGRKNELKARVSAATSVSAVCVKLHVSSHLNIESLSNVVIFSFFASQSTNPQLDNGDLKQIDVDDLEEIDLRWQMAMLTMRARRFIQKTRRNLGDNKVTTIGFDMSKVECYNCHRKGHFARECRSPKDTRRTGVAEPHRRTAPVDTSTSNALVSQCDGIGSYDWSYQAEEEPANFALMVIASSSSSDNEVQSCSIACSKAYKQLHSQYDSQTVEFRKSRLDVLSYQAALESVESRLVMYKQNESIFQENIIVLKNEVKARDSFILTLKQKLKQAETERDDLKLRFEKFQSSSKNLTELKASQTNNKHGLDYLSSEDNSESVSLTCPSDRLSPNGGYHAVPPPITGNFIPPKPDLVFNTPPLAVESDHLAFNVQVSPAKPAQVMSHTTESMAPIIEDWVSDSEDESKPNDPQMLPKSKPVFVTAVRQVSADIPKTMKSRPRPAHPLNRKSNPSFRRYVSFGGNPKGGKISGKGKIKTGKLDFEDVYFVKELKFNLFSVSKCVTRRIRTPQQNGIVDRKNRTLIDAARTILADSLLPIPFWAEAVNTACYDSSNDVSTASPIVPTAGQNYSYNTDPISGVGPIVPAARHNYSNSTNPISTAGPSNSNSSPTHRQSSLRDTYLPPDMIEREDIVYSDHENVGVEADFNNLETFITVSSIPTTRTHNAHPISQIIGILSSTTQTRSMARITKNQGGISQILNEDFHTCMLSFTRGTQKGIVVRNKARLVAQGHTQEEGIDYKEVFALVARIEAIRLFLAYASFMGFMVYQMDVKSAFLYGTIEEEVYVCQPSGFEDPDHPDKVYKVIKALYGLHQAPRAWYETLPTYLLENGFHRGQIDQTLFKKQKGDILLVQIYVDDIIFGATNKDLCKSFEKLMKDKFQISSMRELTFFLGLQVKQKEDGIFINQDKYVAEILKKFGLTEGKSATTPIDIEKPLLKDPNVKRIFRCLKGKPNLGLWYPKDSPFDLVAYSDSDYAGLLCKSAMDSELNAGLWFNINDVLSKSDASEGLDQIIDFINGSHIVYALTINRTIYVSCIKHFWRTVAVKSSNDVTRLQALVDKKRVVDTEASIRDALHLDDAEGGDCLPNEEIFTELARMGYETPTTKLTFYKAFFSSQWKFLIHTILQSMSAKRTCWNEFSLVMASAVICLSTGRKFNFSKYIFESLVRNVDSSANSTCTLGGLEKAAHGLKHHYLRGNADTTAEESKTAVPKDAANDQPILSPTPLTPPPQQPQDVPSTSHAQSPLLQPHSPTPAQTQGTHFPMSLLQEALDACAALARRVKHLERDKVAQDLEIIKLNTRIKKLEKTNKAKTLKLRRLKKVRTSQRVDTSDDTLMEDVSNQGRVIDRDEDAVKEADEVKEYTADTQEGVEVVTTTKLITEVIAAVSEIVNAAAVIPFAVLETISAATAVPTVIAPPVKVAAPVKAATRRKREVVIWDPEEESSAKTPTETTSKDKGKGILVKEPKPIKKKQQVELDEAYARKIQEEINQDIDWEVAMDHNTTGFRLDYFKGMNYDDIRPFFVAKYNANMEFILKSKEQMEEEESRAIVLINQTPAQKAAKRRKLIKKAKEAESVKQHLQRVPDKYDDVFTEATLHARKVPVVDYQVILVNNKPRYKIIKADDTHQLYASFITMLKNFDREDLETSWSIVKERFSTSKPNNFSDEYLLTALKMIIERPDGQDNVWINQSTVHGQALVKSWKLLTSCGVPIISFNTTQIILLVERRYPFTKFTLEQMLNVVRLQVEEESEMSLELIRFTRQQLQEGQHN</sequence>
<evidence type="ECO:0000256" key="4">
    <source>
        <dbReference type="SAM" id="Coils"/>
    </source>
</evidence>
<feature type="compositionally biased region" description="Polar residues" evidence="5">
    <location>
        <begin position="659"/>
        <end position="687"/>
    </location>
</feature>
<comment type="caution">
    <text evidence="7">The sequence shown here is derived from an EMBL/GenBank/DDBJ whole genome shotgun (WGS) entry which is preliminary data.</text>
</comment>
<dbReference type="InterPro" id="IPR043502">
    <property type="entry name" value="DNA/RNA_pol_sf"/>
</dbReference>
<dbReference type="InterPro" id="IPR013103">
    <property type="entry name" value="RVT_2"/>
</dbReference>
<keyword evidence="1" id="KW-0479">Metal-binding</keyword>
<feature type="coiled-coil region" evidence="4">
    <location>
        <begin position="1590"/>
        <end position="1649"/>
    </location>
</feature>
<feature type="region of interest" description="Disordered" evidence="5">
    <location>
        <begin position="1265"/>
        <end position="1327"/>
    </location>
</feature>
<protein>
    <submittedName>
        <fullName evidence="7">Putative ribonuclease H-like domain-containing protein</fullName>
    </submittedName>
</protein>
<feature type="coiled-coil region" evidence="4">
    <location>
        <begin position="1334"/>
        <end position="1389"/>
    </location>
</feature>
<keyword evidence="2" id="KW-0378">Hydrolase</keyword>
<keyword evidence="3" id="KW-0862">Zinc</keyword>
<evidence type="ECO:0000256" key="3">
    <source>
        <dbReference type="PROSITE-ProRule" id="PRU00047"/>
    </source>
</evidence>
<dbReference type="InterPro" id="IPR039537">
    <property type="entry name" value="Retrotran_Ty1/copia-like"/>
</dbReference>
<dbReference type="PANTHER" id="PTHR42648">
    <property type="entry name" value="TRANSPOSASE, PUTATIVE-RELATED"/>
    <property type="match status" value="1"/>
</dbReference>
<evidence type="ECO:0000259" key="6">
    <source>
        <dbReference type="PROSITE" id="PS50158"/>
    </source>
</evidence>
<feature type="coiled-coil region" evidence="4">
    <location>
        <begin position="335"/>
        <end position="362"/>
    </location>
</feature>
<dbReference type="InterPro" id="IPR012337">
    <property type="entry name" value="RNaseH-like_sf"/>
</dbReference>
<feature type="region of interest" description="Disordered" evidence="5">
    <location>
        <begin position="657"/>
        <end position="691"/>
    </location>
</feature>
<evidence type="ECO:0000256" key="1">
    <source>
        <dbReference type="ARBA" id="ARBA00022723"/>
    </source>
</evidence>
<dbReference type="Gene3D" id="3.30.420.10">
    <property type="entry name" value="Ribonuclease H-like superfamily/Ribonuclease H"/>
    <property type="match status" value="1"/>
</dbReference>
<organism evidence="7">
    <name type="scientific">Tanacetum cinerariifolium</name>
    <name type="common">Dalmatian daisy</name>
    <name type="synonym">Chrysanthemum cinerariifolium</name>
    <dbReference type="NCBI Taxonomy" id="118510"/>
    <lineage>
        <taxon>Eukaryota</taxon>
        <taxon>Viridiplantae</taxon>
        <taxon>Streptophyta</taxon>
        <taxon>Embryophyta</taxon>
        <taxon>Tracheophyta</taxon>
        <taxon>Spermatophyta</taxon>
        <taxon>Magnoliopsida</taxon>
        <taxon>eudicotyledons</taxon>
        <taxon>Gunneridae</taxon>
        <taxon>Pentapetalae</taxon>
        <taxon>asterids</taxon>
        <taxon>campanulids</taxon>
        <taxon>Asterales</taxon>
        <taxon>Asteraceae</taxon>
        <taxon>Asteroideae</taxon>
        <taxon>Anthemideae</taxon>
        <taxon>Anthemidinae</taxon>
        <taxon>Tanacetum</taxon>
    </lineage>
</organism>
<dbReference type="SUPFAM" id="SSF57756">
    <property type="entry name" value="Retrovirus zinc finger-like domains"/>
    <property type="match status" value="1"/>
</dbReference>
<dbReference type="SMART" id="SM00343">
    <property type="entry name" value="ZnF_C2HC"/>
    <property type="match status" value="1"/>
</dbReference>
<dbReference type="Pfam" id="PF07727">
    <property type="entry name" value="RVT_2"/>
    <property type="match status" value="1"/>
</dbReference>
<feature type="region of interest" description="Disordered" evidence="5">
    <location>
        <begin position="1505"/>
        <end position="1524"/>
    </location>
</feature>
<evidence type="ECO:0000256" key="2">
    <source>
        <dbReference type="ARBA" id="ARBA00022801"/>
    </source>
</evidence>
<feature type="region of interest" description="Disordered" evidence="5">
    <location>
        <begin position="505"/>
        <end position="525"/>
    </location>
</feature>
<name>A0A6L2LMF0_TANCI</name>
<dbReference type="InterPro" id="IPR001878">
    <property type="entry name" value="Znf_CCHC"/>
</dbReference>